<evidence type="ECO:0000259" key="5">
    <source>
        <dbReference type="Pfam" id="PF13649"/>
    </source>
</evidence>
<keyword evidence="2 6" id="KW-0808">Transferase</keyword>
<reference evidence="6 7" key="1">
    <citation type="journal article" date="2019" name="Emerg. Microbes Infect.">
        <title>Comprehensive subspecies identification of 175 nontuberculous mycobacteria species based on 7547 genomic profiles.</title>
        <authorList>
            <person name="Matsumoto Y."/>
            <person name="Kinjo T."/>
            <person name="Motooka D."/>
            <person name="Nabeya D."/>
            <person name="Jung N."/>
            <person name="Uechi K."/>
            <person name="Horii T."/>
            <person name="Iida T."/>
            <person name="Fujita J."/>
            <person name="Nakamura S."/>
        </authorList>
    </citation>
    <scope>NUCLEOTIDE SEQUENCE [LARGE SCALE GENOMIC DNA]</scope>
    <source>
        <strain evidence="6 7">JCM 12272</strain>
    </source>
</reference>
<dbReference type="Proteomes" id="UP000466906">
    <property type="component" value="Chromosome"/>
</dbReference>
<dbReference type="Gene3D" id="3.40.50.150">
    <property type="entry name" value="Vaccinia Virus protein VP39"/>
    <property type="match status" value="1"/>
</dbReference>
<name>A0A6N4UM27_9MYCO</name>
<evidence type="ECO:0000256" key="1">
    <source>
        <dbReference type="ARBA" id="ARBA00022603"/>
    </source>
</evidence>
<evidence type="ECO:0000256" key="3">
    <source>
        <dbReference type="ARBA" id="ARBA00022691"/>
    </source>
</evidence>
<accession>A0A6N4UM27</accession>
<gene>
    <name evidence="6" type="ORF">MALV_00580</name>
</gene>
<organism evidence="6 7">
    <name type="scientific">Mycolicibacterium alvei</name>
    <dbReference type="NCBI Taxonomy" id="67081"/>
    <lineage>
        <taxon>Bacteria</taxon>
        <taxon>Bacillati</taxon>
        <taxon>Actinomycetota</taxon>
        <taxon>Actinomycetes</taxon>
        <taxon>Mycobacteriales</taxon>
        <taxon>Mycobacteriaceae</taxon>
        <taxon>Mycolicibacterium</taxon>
    </lineage>
</organism>
<evidence type="ECO:0000313" key="7">
    <source>
        <dbReference type="Proteomes" id="UP000466906"/>
    </source>
</evidence>
<keyword evidence="1 6" id="KW-0489">Methyltransferase</keyword>
<dbReference type="PANTHER" id="PTHR43464">
    <property type="entry name" value="METHYLTRANSFERASE"/>
    <property type="match status" value="1"/>
</dbReference>
<dbReference type="CDD" id="cd02440">
    <property type="entry name" value="AdoMet_MTases"/>
    <property type="match status" value="1"/>
</dbReference>
<dbReference type="KEGG" id="malv:MALV_00580"/>
<dbReference type="PANTHER" id="PTHR43464:SF19">
    <property type="entry name" value="UBIQUINONE BIOSYNTHESIS O-METHYLTRANSFERASE, MITOCHONDRIAL"/>
    <property type="match status" value="1"/>
</dbReference>
<dbReference type="GO" id="GO:0008168">
    <property type="term" value="F:methyltransferase activity"/>
    <property type="evidence" value="ECO:0007669"/>
    <property type="project" value="UniProtKB-KW"/>
</dbReference>
<proteinExistence type="predicted"/>
<dbReference type="AlphaFoldDB" id="A0A6N4UM27"/>
<feature type="region of interest" description="Disordered" evidence="4">
    <location>
        <begin position="1"/>
        <end position="23"/>
    </location>
</feature>
<dbReference type="SUPFAM" id="SSF53335">
    <property type="entry name" value="S-adenosyl-L-methionine-dependent methyltransferases"/>
    <property type="match status" value="1"/>
</dbReference>
<evidence type="ECO:0000256" key="2">
    <source>
        <dbReference type="ARBA" id="ARBA00022679"/>
    </source>
</evidence>
<keyword evidence="7" id="KW-1185">Reference proteome</keyword>
<keyword evidence="3" id="KW-0949">S-adenosyl-L-methionine</keyword>
<dbReference type="EMBL" id="AP022565">
    <property type="protein sequence ID" value="BBX24933.1"/>
    <property type="molecule type" value="Genomic_DNA"/>
</dbReference>
<dbReference type="InterPro" id="IPR029063">
    <property type="entry name" value="SAM-dependent_MTases_sf"/>
</dbReference>
<dbReference type="Pfam" id="PF13649">
    <property type="entry name" value="Methyltransf_25"/>
    <property type="match status" value="1"/>
</dbReference>
<feature type="compositionally biased region" description="Basic and acidic residues" evidence="4">
    <location>
        <begin position="1"/>
        <end position="13"/>
    </location>
</feature>
<evidence type="ECO:0000313" key="6">
    <source>
        <dbReference type="EMBL" id="BBX24933.1"/>
    </source>
</evidence>
<protein>
    <submittedName>
        <fullName evidence="6">SAM-dependent methyltransferase</fullName>
    </submittedName>
</protein>
<evidence type="ECO:0000256" key="4">
    <source>
        <dbReference type="SAM" id="MobiDB-lite"/>
    </source>
</evidence>
<dbReference type="GO" id="GO:0032259">
    <property type="term" value="P:methylation"/>
    <property type="evidence" value="ECO:0007669"/>
    <property type="project" value="UniProtKB-KW"/>
</dbReference>
<feature type="domain" description="Methyltransferase" evidence="5">
    <location>
        <begin position="47"/>
        <end position="135"/>
    </location>
</feature>
<sequence>MAQVSEKDRRRWDAAYTDGESESDAVPALPQVFGDQAGRFPVTGSALDIACGTGKGSVWLARRGLAVWGLDVSAVAIDEARQAAARHGVAERCRFDVADLDEGLPAGPPVDVVLCHRFRDPGLYPSLAARLRPGGLLAICVLSEVGAEPGRFRAGPGELAAAFAGLETLGAAEGDGQAWLVARAAATAR</sequence>
<dbReference type="InterPro" id="IPR041698">
    <property type="entry name" value="Methyltransf_25"/>
</dbReference>